<keyword evidence="2" id="KW-1185">Reference proteome</keyword>
<dbReference type="EMBL" id="JAWDKB010000007">
    <property type="protein sequence ID" value="MDV0444314.1"/>
    <property type="molecule type" value="Genomic_DNA"/>
</dbReference>
<evidence type="ECO:0000313" key="1">
    <source>
        <dbReference type="EMBL" id="MDV0444314.1"/>
    </source>
</evidence>
<gene>
    <name evidence="1" type="ORF">McpCs1_17190</name>
</gene>
<dbReference type="Proteomes" id="UP001283212">
    <property type="component" value="Unassembled WGS sequence"/>
</dbReference>
<protein>
    <submittedName>
        <fullName evidence="1">Uncharacterized protein</fullName>
    </submittedName>
</protein>
<dbReference type="AlphaFoldDB" id="A0AAE4MHF9"/>
<organism evidence="1 2">
    <name type="scientific">Methanorbis rubei</name>
    <dbReference type="NCBI Taxonomy" id="3028300"/>
    <lineage>
        <taxon>Archaea</taxon>
        <taxon>Methanobacteriati</taxon>
        <taxon>Methanobacteriota</taxon>
        <taxon>Stenosarchaea group</taxon>
        <taxon>Methanomicrobia</taxon>
        <taxon>Methanomicrobiales</taxon>
        <taxon>Methanocorpusculaceae</taxon>
        <taxon>Methanorbis</taxon>
    </lineage>
</organism>
<evidence type="ECO:0000313" key="2">
    <source>
        <dbReference type="Proteomes" id="UP001283212"/>
    </source>
</evidence>
<comment type="caution">
    <text evidence="1">The sequence shown here is derived from an EMBL/GenBank/DDBJ whole genome shotgun (WGS) entry which is preliminary data.</text>
</comment>
<sequence>MTYTPFNTEHFLKTTLPQLHPRPNDAFEAALHSRDLAYAFEGFHFGFLEQYHLDIETIRAENVESAEYRIFHPTKTVYEVNVAKLRDALPEIHQKVVHLRSCDVEKFLGRGYLYACAKSAAGDRVTEYERVNLADLRKVLTPEEIGPYVVARERVAGPEIITAAEAKEHGMA</sequence>
<reference evidence="1 2" key="1">
    <citation type="submission" date="2023-06" db="EMBL/GenBank/DDBJ databases">
        <title>Genome sequence of Methancorpusculaceae sp. Cs1.</title>
        <authorList>
            <person name="Protasov E."/>
            <person name="Platt K."/>
            <person name="Poehlein A."/>
            <person name="Daniel R."/>
            <person name="Brune A."/>
        </authorList>
    </citation>
    <scope>NUCLEOTIDE SEQUENCE [LARGE SCALE GENOMIC DNA]</scope>
    <source>
        <strain evidence="1 2">Cs1</strain>
    </source>
</reference>
<name>A0AAE4MHF9_9EURY</name>
<accession>A0AAE4MHF9</accession>
<proteinExistence type="predicted"/>